<evidence type="ECO:0000313" key="10">
    <source>
        <dbReference type="EMBL" id="MEL0628402.1"/>
    </source>
</evidence>
<keyword evidence="8 9" id="KW-0012">Acyltransferase</keyword>
<evidence type="ECO:0000256" key="7">
    <source>
        <dbReference type="ARBA" id="ARBA00023136"/>
    </source>
</evidence>
<keyword evidence="3 9" id="KW-0808">Transferase</keyword>
<sequence length="306" mass="35860">MEEYKLQWRFAHPKYWLAWLGIFCLFLSSLLPYSTILIIGRGLGRIAIPFANKRFHTARRNLELCFPELTAEEVDQKVKTNFENTGIALFEIGMAWFWPNWRIRGLSRVRGAEHLDKALREDKGVIFLGAHFLTLEMFGCVAGLHSPSHAVYRKNSNEVLDYWFYRGRMRHNKAMLDRKDLKSMLRALKKGQTLWYAPDHDYGKHNSNVFAPFFNVEQANTVSGTSTLARIKNTTVIPVFLKRLPKAEGYELVFYEPLTDFPGEDVIEDTTRINQQIEQMIKECDVQYMWLHRRFKTRPEGEPSLY</sequence>
<keyword evidence="5 9" id="KW-0448">Lipopolysaccharide biosynthesis</keyword>
<comment type="caution">
    <text evidence="10">The sequence shown here is derived from an EMBL/GenBank/DDBJ whole genome shotgun (WGS) entry which is preliminary data.</text>
</comment>
<evidence type="ECO:0000256" key="8">
    <source>
        <dbReference type="ARBA" id="ARBA00023315"/>
    </source>
</evidence>
<comment type="function">
    <text evidence="9">Catalyzes the transfer of an acyl chain from an acyl-[acyl-carrier-protein] (ACP) to a Kdo(2)-lipid IV(A) to form a Kdo(2)-(acyl)-lipid IV(A).</text>
</comment>
<dbReference type="PIRSF" id="PIRSF026649">
    <property type="entry name" value="MsbB"/>
    <property type="match status" value="1"/>
</dbReference>
<dbReference type="Pfam" id="PF03279">
    <property type="entry name" value="Lip_A_acyltrans"/>
    <property type="match status" value="1"/>
</dbReference>
<comment type="similarity">
    <text evidence="9">Belongs to the LpxL/LpxM/LpxP family.</text>
</comment>
<comment type="catalytic activity">
    <reaction evidence="9">
        <text>an alpha-Kdo-(2-&gt;4)-alpha-Kdo-(2-&gt;6)-lipid IVA + a fatty acyl-[ACP] = an alpha-Kdo-(2-&gt;4)-alpha-Kdo-(2-&gt;6)-(acyl)-lipid IVA + holo-[ACP]</text>
        <dbReference type="Rhea" id="RHEA:69396"/>
        <dbReference type="Rhea" id="RHEA-COMP:9685"/>
        <dbReference type="Rhea" id="RHEA-COMP:14125"/>
        <dbReference type="ChEBI" id="CHEBI:64479"/>
        <dbReference type="ChEBI" id="CHEBI:138651"/>
        <dbReference type="ChEBI" id="CHEBI:176429"/>
        <dbReference type="ChEBI" id="CHEBI:176430"/>
        <dbReference type="EC" id="2.3.1.241"/>
    </reaction>
</comment>
<organism evidence="10 11">
    <name type="scientific">Psychromonas aquatilis</name>
    <dbReference type="NCBI Taxonomy" id="2005072"/>
    <lineage>
        <taxon>Bacteria</taxon>
        <taxon>Pseudomonadati</taxon>
        <taxon>Pseudomonadota</taxon>
        <taxon>Gammaproteobacteria</taxon>
        <taxon>Alteromonadales</taxon>
        <taxon>Psychromonadaceae</taxon>
        <taxon>Psychromonas</taxon>
    </lineage>
</organism>
<dbReference type="PANTHER" id="PTHR30606">
    <property type="entry name" value="LIPID A BIOSYNTHESIS LAUROYL ACYLTRANSFERASE"/>
    <property type="match status" value="1"/>
</dbReference>
<keyword evidence="11" id="KW-1185">Reference proteome</keyword>
<proteinExistence type="inferred from homology"/>
<keyword evidence="1 9" id="KW-1003">Cell membrane</keyword>
<dbReference type="HAMAP" id="MF_01942">
    <property type="entry name" value="Lipid_A_LpxL_LpxP"/>
    <property type="match status" value="1"/>
</dbReference>
<evidence type="ECO:0000313" key="11">
    <source>
        <dbReference type="Proteomes" id="UP001369082"/>
    </source>
</evidence>
<evidence type="ECO:0000256" key="1">
    <source>
        <dbReference type="ARBA" id="ARBA00022475"/>
    </source>
</evidence>
<keyword evidence="6 9" id="KW-1133">Transmembrane helix</keyword>
<evidence type="ECO:0000256" key="6">
    <source>
        <dbReference type="ARBA" id="ARBA00022989"/>
    </source>
</evidence>
<dbReference type="InterPro" id="IPR011920">
    <property type="entry name" value="Lipid_A_LpxL_LpxP"/>
</dbReference>
<evidence type="ECO:0000256" key="9">
    <source>
        <dbReference type="HAMAP-Rule" id="MF_01942"/>
    </source>
</evidence>
<feature type="transmembrane region" description="Helical" evidence="9">
    <location>
        <begin position="16"/>
        <end position="39"/>
    </location>
</feature>
<accession>A0ABU9GM71</accession>
<dbReference type="EMBL" id="JBAKAZ010000005">
    <property type="protein sequence ID" value="MEL0628402.1"/>
    <property type="molecule type" value="Genomic_DNA"/>
</dbReference>
<evidence type="ECO:0000256" key="5">
    <source>
        <dbReference type="ARBA" id="ARBA00022985"/>
    </source>
</evidence>
<comment type="pathway">
    <text evidence="9">Bacterial outer membrane biogenesis; lipopolysaccharide biosynthesis.</text>
</comment>
<evidence type="ECO:0000256" key="4">
    <source>
        <dbReference type="ARBA" id="ARBA00022692"/>
    </source>
</evidence>
<dbReference type="CDD" id="cd07984">
    <property type="entry name" value="LPLAT_LABLAT-like"/>
    <property type="match status" value="1"/>
</dbReference>
<gene>
    <name evidence="9 10" type="primary">lpxL</name>
    <name evidence="10" type="ORF">V6256_02165</name>
</gene>
<keyword evidence="4 9" id="KW-0812">Transmembrane</keyword>
<dbReference type="Proteomes" id="UP001369082">
    <property type="component" value="Unassembled WGS sequence"/>
</dbReference>
<comment type="subcellular location">
    <subcellularLocation>
        <location evidence="9">Cell inner membrane</location>
        <topology evidence="9">Single-pass membrane protein</topology>
    </subcellularLocation>
</comment>
<dbReference type="NCBIfam" id="TIGR02207">
    <property type="entry name" value="lipid_A_htrB"/>
    <property type="match status" value="1"/>
</dbReference>
<evidence type="ECO:0000256" key="3">
    <source>
        <dbReference type="ARBA" id="ARBA00022679"/>
    </source>
</evidence>
<keyword evidence="2 9" id="KW-0997">Cell inner membrane</keyword>
<evidence type="ECO:0000256" key="2">
    <source>
        <dbReference type="ARBA" id="ARBA00022519"/>
    </source>
</evidence>
<dbReference type="InterPro" id="IPR004960">
    <property type="entry name" value="LipA_acyltrans"/>
</dbReference>
<protein>
    <recommendedName>
        <fullName evidence="9">Lipid A biosynthesis acyltransferase</fullName>
        <ecNumber evidence="9">2.3.1.241</ecNumber>
    </recommendedName>
    <alternativeName>
        <fullName evidence="9">Kdo(2)-lipid IV(A) acyltransferase</fullName>
    </alternativeName>
</protein>
<dbReference type="RefSeq" id="WP_341596351.1">
    <property type="nucleotide sequence ID" value="NZ_JBAKAZ010000005.1"/>
</dbReference>
<reference evidence="10 11" key="1">
    <citation type="submission" date="2024-02" db="EMBL/GenBank/DDBJ databases">
        <title>Bacteria isolated from the canopy kelp, Nereocystis luetkeana.</title>
        <authorList>
            <person name="Pfister C.A."/>
            <person name="Younker I.T."/>
            <person name="Light S.H."/>
        </authorList>
    </citation>
    <scope>NUCLEOTIDE SEQUENCE [LARGE SCALE GENOMIC DNA]</scope>
    <source>
        <strain evidence="10 11">TI.1.05</strain>
    </source>
</reference>
<name>A0ABU9GM71_9GAMM</name>
<dbReference type="PANTHER" id="PTHR30606:SF9">
    <property type="entry name" value="LIPID A BIOSYNTHESIS LAUROYLTRANSFERASE"/>
    <property type="match status" value="1"/>
</dbReference>
<comment type="pathway">
    <text evidence="9">Glycolipid biosynthesis; KDO(2)-lipid A biosynthesis; KDO(2)-lipid A from CMP-3-deoxy-D-manno-octulosonate and lipid IV(A): step 3/4.</text>
</comment>
<dbReference type="GO" id="GO:0016746">
    <property type="term" value="F:acyltransferase activity"/>
    <property type="evidence" value="ECO:0007669"/>
    <property type="project" value="UniProtKB-KW"/>
</dbReference>
<feature type="short sequence motif" description="HXXXXD motif" evidence="9">
    <location>
        <begin position="131"/>
        <end position="136"/>
    </location>
</feature>
<keyword evidence="7 9" id="KW-0472">Membrane</keyword>
<dbReference type="EC" id="2.3.1.241" evidence="9"/>